<keyword evidence="1" id="KW-0687">Ribonucleoprotein</keyword>
<dbReference type="GO" id="GO:0034456">
    <property type="term" value="C:UTP-C complex"/>
    <property type="evidence" value="ECO:0007669"/>
    <property type="project" value="TreeGrafter"/>
</dbReference>
<organism evidence="3 4">
    <name type="scientific">Tulasnella calospora MUT 4182</name>
    <dbReference type="NCBI Taxonomy" id="1051891"/>
    <lineage>
        <taxon>Eukaryota</taxon>
        <taxon>Fungi</taxon>
        <taxon>Dikarya</taxon>
        <taxon>Basidiomycota</taxon>
        <taxon>Agaricomycotina</taxon>
        <taxon>Agaricomycetes</taxon>
        <taxon>Cantharellales</taxon>
        <taxon>Tulasnellaceae</taxon>
        <taxon>Tulasnella</taxon>
    </lineage>
</organism>
<keyword evidence="1" id="KW-0539">Nucleus</keyword>
<dbReference type="Gene3D" id="3.30.70.3030">
    <property type="match status" value="1"/>
</dbReference>
<keyword evidence="1" id="KW-0690">Ribosome biogenesis</keyword>
<name>A0A0C3L892_9AGAM</name>
<dbReference type="InterPro" id="IPR005554">
    <property type="entry name" value="NOL6/Upt22"/>
</dbReference>
<gene>
    <name evidence="3" type="ORF">M407DRAFT_246656</name>
</gene>
<dbReference type="STRING" id="1051891.A0A0C3L892"/>
<keyword evidence="4" id="KW-1185">Reference proteome</keyword>
<accession>A0A0C3L892</accession>
<sequence length="124" mass="13928">QNLQFDPHAWSKGEDDDTSAFQVGELAAPKVEFDPAKMLFDDLKRIYAETALFFFDPYGGTVIAGIYNPHVKEDRTFRALAGYSSIPIKSIDQKKPLVTLNMRAVLAEIERFGAGMIRKIVFAK</sequence>
<feature type="non-terminal residue" evidence="3">
    <location>
        <position position="1"/>
    </location>
</feature>
<reference evidence="4" key="2">
    <citation type="submission" date="2015-01" db="EMBL/GenBank/DDBJ databases">
        <title>Evolutionary Origins and Diversification of the Mycorrhizal Mutualists.</title>
        <authorList>
            <consortium name="DOE Joint Genome Institute"/>
            <consortium name="Mycorrhizal Genomics Consortium"/>
            <person name="Kohler A."/>
            <person name="Kuo A."/>
            <person name="Nagy L.G."/>
            <person name="Floudas D."/>
            <person name="Copeland A."/>
            <person name="Barry K.W."/>
            <person name="Cichocki N."/>
            <person name="Veneault-Fourrey C."/>
            <person name="LaButti K."/>
            <person name="Lindquist E.A."/>
            <person name="Lipzen A."/>
            <person name="Lundell T."/>
            <person name="Morin E."/>
            <person name="Murat C."/>
            <person name="Riley R."/>
            <person name="Ohm R."/>
            <person name="Sun H."/>
            <person name="Tunlid A."/>
            <person name="Henrissat B."/>
            <person name="Grigoriev I.V."/>
            <person name="Hibbett D.S."/>
            <person name="Martin F."/>
        </authorList>
    </citation>
    <scope>NUCLEOTIDE SEQUENCE [LARGE SCALE GENOMIC DNA]</scope>
    <source>
        <strain evidence="4">MUT 4182</strain>
    </source>
</reference>
<dbReference type="Proteomes" id="UP000054248">
    <property type="component" value="Unassembled WGS sequence"/>
</dbReference>
<dbReference type="GO" id="GO:0003723">
    <property type="term" value="F:RNA binding"/>
    <property type="evidence" value="ECO:0007669"/>
    <property type="project" value="UniProtKB-KW"/>
</dbReference>
<comment type="similarity">
    <text evidence="1">Belongs to the NRAP family.</text>
</comment>
<dbReference type="AlphaFoldDB" id="A0A0C3L892"/>
<keyword evidence="1" id="KW-0694">RNA-binding</keyword>
<dbReference type="PANTHER" id="PTHR17972:SF0">
    <property type="entry name" value="NUCLEOLAR PROTEIN 6"/>
    <property type="match status" value="1"/>
</dbReference>
<evidence type="ECO:0000313" key="3">
    <source>
        <dbReference type="EMBL" id="KIO17747.1"/>
    </source>
</evidence>
<dbReference type="GO" id="GO:0006364">
    <property type="term" value="P:rRNA processing"/>
    <property type="evidence" value="ECO:0007669"/>
    <property type="project" value="UniProtKB-KW"/>
</dbReference>
<dbReference type="GO" id="GO:0032545">
    <property type="term" value="C:CURI complex"/>
    <property type="evidence" value="ECO:0007669"/>
    <property type="project" value="TreeGrafter"/>
</dbReference>
<reference evidence="3 4" key="1">
    <citation type="submission" date="2014-04" db="EMBL/GenBank/DDBJ databases">
        <authorList>
            <consortium name="DOE Joint Genome Institute"/>
            <person name="Kuo A."/>
            <person name="Girlanda M."/>
            <person name="Perotto S."/>
            <person name="Kohler A."/>
            <person name="Nagy L.G."/>
            <person name="Floudas D."/>
            <person name="Copeland A."/>
            <person name="Barry K.W."/>
            <person name="Cichocki N."/>
            <person name="Veneault-Fourrey C."/>
            <person name="LaButti K."/>
            <person name="Lindquist E.A."/>
            <person name="Lipzen A."/>
            <person name="Lundell T."/>
            <person name="Morin E."/>
            <person name="Murat C."/>
            <person name="Sun H."/>
            <person name="Tunlid A."/>
            <person name="Henrissat B."/>
            <person name="Grigoriev I.V."/>
            <person name="Hibbett D.S."/>
            <person name="Martin F."/>
            <person name="Nordberg H.P."/>
            <person name="Cantor M.N."/>
            <person name="Hua S.X."/>
        </authorList>
    </citation>
    <scope>NUCLEOTIDE SEQUENCE [LARGE SCALE GENOMIC DNA]</scope>
    <source>
        <strain evidence="3 4">MUT 4182</strain>
    </source>
</reference>
<evidence type="ECO:0000256" key="1">
    <source>
        <dbReference type="RuleBase" id="RU364032"/>
    </source>
</evidence>
<keyword evidence="1" id="KW-0698">rRNA processing</keyword>
<proteinExistence type="inferred from homology"/>
<evidence type="ECO:0000313" key="4">
    <source>
        <dbReference type="Proteomes" id="UP000054248"/>
    </source>
</evidence>
<dbReference type="HOGENOM" id="CLU_2009511_0_0_1"/>
<dbReference type="GO" id="GO:0006409">
    <property type="term" value="P:tRNA export from nucleus"/>
    <property type="evidence" value="ECO:0007669"/>
    <property type="project" value="TreeGrafter"/>
</dbReference>
<comment type="subcellular location">
    <subcellularLocation>
        <location evidence="1">Nucleus</location>
        <location evidence="1">Nucleolus</location>
    </subcellularLocation>
</comment>
<feature type="domain" description="Nrap protein" evidence="2">
    <location>
        <begin position="27"/>
        <end position="120"/>
    </location>
</feature>
<dbReference type="EMBL" id="KN823347">
    <property type="protein sequence ID" value="KIO17747.1"/>
    <property type="molecule type" value="Genomic_DNA"/>
</dbReference>
<dbReference type="OrthoDB" id="10251401at2759"/>
<dbReference type="GO" id="GO:0032040">
    <property type="term" value="C:small-subunit processome"/>
    <property type="evidence" value="ECO:0007669"/>
    <property type="project" value="TreeGrafter"/>
</dbReference>
<evidence type="ECO:0000259" key="2">
    <source>
        <dbReference type="Pfam" id="PF17407"/>
    </source>
</evidence>
<dbReference type="Pfam" id="PF17407">
    <property type="entry name" value="Nrap_D6"/>
    <property type="match status" value="1"/>
</dbReference>
<dbReference type="PANTHER" id="PTHR17972">
    <property type="entry name" value="NUCLEOLAR RNA-ASSOCIATED PROTEIN"/>
    <property type="match status" value="1"/>
</dbReference>
<protein>
    <recommendedName>
        <fullName evidence="1">U3 small nucleolar RNA-associated protein 22</fullName>
    </recommendedName>
</protein>
<dbReference type="InterPro" id="IPR035371">
    <property type="entry name" value="Nrap_D6"/>
</dbReference>